<accession>A0ABM0L655</accession>
<dbReference type="GeneID" id="101992226"/>
<feature type="compositionally biased region" description="Pro residues" evidence="1">
    <location>
        <begin position="164"/>
        <end position="180"/>
    </location>
</feature>
<feature type="compositionally biased region" description="Acidic residues" evidence="1">
    <location>
        <begin position="42"/>
        <end position="72"/>
    </location>
</feature>
<name>A0ABM0L655_MICOH</name>
<gene>
    <name evidence="3" type="primary">LOC101992226</name>
</gene>
<feature type="region of interest" description="Disordered" evidence="1">
    <location>
        <begin position="159"/>
        <end position="242"/>
    </location>
</feature>
<evidence type="ECO:0000313" key="3">
    <source>
        <dbReference type="RefSeq" id="XP_005359752.1"/>
    </source>
</evidence>
<evidence type="ECO:0000313" key="2">
    <source>
        <dbReference type="Proteomes" id="UP000694915"/>
    </source>
</evidence>
<dbReference type="RefSeq" id="XP_005359752.1">
    <property type="nucleotide sequence ID" value="XM_005359695.2"/>
</dbReference>
<evidence type="ECO:0000256" key="1">
    <source>
        <dbReference type="SAM" id="MobiDB-lite"/>
    </source>
</evidence>
<proteinExistence type="predicted"/>
<feature type="region of interest" description="Disordered" evidence="1">
    <location>
        <begin position="34"/>
        <end position="80"/>
    </location>
</feature>
<keyword evidence="2" id="KW-1185">Reference proteome</keyword>
<sequence>MEWHGPVPWPVVPLASDFGEERWVNSIFDPVPKIPPVKDVWDKEEEEEEEEEEEGEEEEEEEKEIVDKEEEKEENRIKTLLGEPRQDSVWGLMAWPRPSPEQARWWEEFSLPPLRGSCLCQCRLRAKTKLHPLPSLASCSTSKLLPLLETKEEEPFWLRNQPLLEPPPASRLKPRLPPKVSPKRSTVPKPGRQQTSLSMWPPIILDPPCKSSALKGQHTSSAKEVPHTLGAWGNPLPHLSSK</sequence>
<organism evidence="2 3">
    <name type="scientific">Microtus ochrogaster</name>
    <name type="common">Prairie vole</name>
    <dbReference type="NCBI Taxonomy" id="79684"/>
    <lineage>
        <taxon>Eukaryota</taxon>
        <taxon>Metazoa</taxon>
        <taxon>Chordata</taxon>
        <taxon>Craniata</taxon>
        <taxon>Vertebrata</taxon>
        <taxon>Euteleostomi</taxon>
        <taxon>Mammalia</taxon>
        <taxon>Eutheria</taxon>
        <taxon>Euarchontoglires</taxon>
        <taxon>Glires</taxon>
        <taxon>Rodentia</taxon>
        <taxon>Myomorpha</taxon>
        <taxon>Muroidea</taxon>
        <taxon>Cricetidae</taxon>
        <taxon>Arvicolinae</taxon>
        <taxon>Microtus</taxon>
    </lineage>
</organism>
<reference evidence="3" key="1">
    <citation type="submission" date="2025-08" db="UniProtKB">
        <authorList>
            <consortium name="RefSeq"/>
        </authorList>
    </citation>
    <scope>IDENTIFICATION</scope>
</reference>
<protein>
    <submittedName>
        <fullName evidence="3">Histone H3.v1-like</fullName>
    </submittedName>
</protein>
<dbReference type="Proteomes" id="UP000694915">
    <property type="component" value="Linkage group LG2"/>
</dbReference>